<evidence type="ECO:0000256" key="5">
    <source>
        <dbReference type="PIRSR" id="PIRSR601461-1"/>
    </source>
</evidence>
<organism evidence="9 10">
    <name type="scientific">Stentor coeruleus</name>
    <dbReference type="NCBI Taxonomy" id="5963"/>
    <lineage>
        <taxon>Eukaryota</taxon>
        <taxon>Sar</taxon>
        <taxon>Alveolata</taxon>
        <taxon>Ciliophora</taxon>
        <taxon>Postciliodesmatophora</taxon>
        <taxon>Heterotrichea</taxon>
        <taxon>Heterotrichida</taxon>
        <taxon>Stentoridae</taxon>
        <taxon>Stentor</taxon>
    </lineage>
</organism>
<evidence type="ECO:0000256" key="7">
    <source>
        <dbReference type="SAM" id="SignalP"/>
    </source>
</evidence>
<dbReference type="PANTHER" id="PTHR13683">
    <property type="entry name" value="ASPARTYL PROTEASES"/>
    <property type="match status" value="1"/>
</dbReference>
<dbReference type="SUPFAM" id="SSF50630">
    <property type="entry name" value="Acid proteases"/>
    <property type="match status" value="1"/>
</dbReference>
<dbReference type="PRINTS" id="PR00792">
    <property type="entry name" value="PEPSIN"/>
</dbReference>
<keyword evidence="6" id="KW-0472">Membrane</keyword>
<evidence type="ECO:0000256" key="3">
    <source>
        <dbReference type="ARBA" id="ARBA00022729"/>
    </source>
</evidence>
<dbReference type="GO" id="GO:0006508">
    <property type="term" value="P:proteolysis"/>
    <property type="evidence" value="ECO:0007669"/>
    <property type="project" value="UniProtKB-KW"/>
</dbReference>
<dbReference type="EMBL" id="MPUH01001007">
    <property type="protein sequence ID" value="OMJ71268.1"/>
    <property type="molecule type" value="Genomic_DNA"/>
</dbReference>
<dbReference type="PANTHER" id="PTHR13683:SF375">
    <property type="entry name" value="PEPTIDASE A1 DOMAIN-CONTAINING PROTEIN"/>
    <property type="match status" value="1"/>
</dbReference>
<keyword evidence="6" id="KW-0812">Transmembrane</keyword>
<dbReference type="OrthoDB" id="2747330at2759"/>
<gene>
    <name evidence="9" type="ORF">SteCoe_30569</name>
</gene>
<proteinExistence type="inferred from homology"/>
<keyword evidence="10" id="KW-1185">Reference proteome</keyword>
<evidence type="ECO:0000256" key="4">
    <source>
        <dbReference type="ARBA" id="ARBA00022801"/>
    </source>
</evidence>
<evidence type="ECO:0000256" key="6">
    <source>
        <dbReference type="SAM" id="Phobius"/>
    </source>
</evidence>
<keyword evidence="2" id="KW-0645">Protease</keyword>
<evidence type="ECO:0000313" key="10">
    <source>
        <dbReference type="Proteomes" id="UP000187209"/>
    </source>
</evidence>
<dbReference type="Gene3D" id="2.40.70.10">
    <property type="entry name" value="Acid Proteases"/>
    <property type="match status" value="2"/>
</dbReference>
<dbReference type="Proteomes" id="UP000187209">
    <property type="component" value="Unassembled WGS sequence"/>
</dbReference>
<feature type="active site" evidence="5">
    <location>
        <position position="250"/>
    </location>
</feature>
<dbReference type="GO" id="GO:0004190">
    <property type="term" value="F:aspartic-type endopeptidase activity"/>
    <property type="evidence" value="ECO:0007669"/>
    <property type="project" value="InterPro"/>
</dbReference>
<reference evidence="9 10" key="1">
    <citation type="submission" date="2016-11" db="EMBL/GenBank/DDBJ databases">
        <title>The macronuclear genome of Stentor coeruleus: a giant cell with tiny introns.</title>
        <authorList>
            <person name="Slabodnick M."/>
            <person name="Ruby J.G."/>
            <person name="Reiff S.B."/>
            <person name="Swart E.C."/>
            <person name="Gosai S."/>
            <person name="Prabakaran S."/>
            <person name="Witkowska E."/>
            <person name="Larue G.E."/>
            <person name="Fisher S."/>
            <person name="Freeman R.M."/>
            <person name="Gunawardena J."/>
            <person name="Chu W."/>
            <person name="Stover N.A."/>
            <person name="Gregory B.D."/>
            <person name="Nowacki M."/>
            <person name="Derisi J."/>
            <person name="Roy S.W."/>
            <person name="Marshall W.F."/>
            <person name="Sood P."/>
        </authorList>
    </citation>
    <scope>NUCLEOTIDE SEQUENCE [LARGE SCALE GENOMIC DNA]</scope>
    <source>
        <strain evidence="9">WM001</strain>
    </source>
</reference>
<dbReference type="InterPro" id="IPR033121">
    <property type="entry name" value="PEPTIDASE_A1"/>
</dbReference>
<accession>A0A1R2B3A9</accession>
<evidence type="ECO:0000256" key="1">
    <source>
        <dbReference type="ARBA" id="ARBA00007447"/>
    </source>
</evidence>
<sequence>MFLLLIFQALSSQGYEQAVIYGNSEILGYYYVDIWVGTPSVLQTVIIDTGSRLTAFPCIGCESCGKHMDPYFDYKKSNTSRIIQCNEGISCTSCNSDTCGYSQSYSEGSSISGMLVEDIVMFGDDFAKAQKVRAVFGCHRKETYLFRTQQADGIMGFAQKKNNILTLVDVLYKDNKIDSNVFSICFGKEDGIMSIGGYNNSWHKGNISWTGYYDESFYAVKMDKLKLNETKIEVKSSDFSSQYTTGTIIDSGTTFTYLSSKIYTALYKDFEKFCEEKGRCDGKTTDVYGEAHDCYMYDYEKYADIADFFATFPTIKLGIESIEVEWKAKYYLFAWPETPDIFCVGVYSNGAGGNVFGGNFMRGQNVIHDRDNRKIGFAESNCTPEYPHNKSRSTIPYYIGQKTDISVFSVVFYSCGIMTMASLSILYILKKRSKSIQMTEENQEV</sequence>
<comment type="caution">
    <text evidence="9">The sequence shown here is derived from an EMBL/GenBank/DDBJ whole genome shotgun (WGS) entry which is preliminary data.</text>
</comment>
<keyword evidence="6" id="KW-1133">Transmembrane helix</keyword>
<feature type="chain" id="PRO_5012028718" description="Peptidase A1 domain-containing protein" evidence="7">
    <location>
        <begin position="19"/>
        <end position="445"/>
    </location>
</feature>
<feature type="signal peptide" evidence="7">
    <location>
        <begin position="1"/>
        <end position="18"/>
    </location>
</feature>
<name>A0A1R2B3A9_9CILI</name>
<feature type="domain" description="Peptidase A1" evidence="8">
    <location>
        <begin position="30"/>
        <end position="378"/>
    </location>
</feature>
<keyword evidence="4" id="KW-0378">Hydrolase</keyword>
<evidence type="ECO:0000313" key="9">
    <source>
        <dbReference type="EMBL" id="OMJ71268.1"/>
    </source>
</evidence>
<dbReference type="InterPro" id="IPR021109">
    <property type="entry name" value="Peptidase_aspartic_dom_sf"/>
</dbReference>
<comment type="similarity">
    <text evidence="1">Belongs to the peptidase A1 family.</text>
</comment>
<dbReference type="PROSITE" id="PS51767">
    <property type="entry name" value="PEPTIDASE_A1"/>
    <property type="match status" value="1"/>
</dbReference>
<feature type="transmembrane region" description="Helical" evidence="6">
    <location>
        <begin position="405"/>
        <end position="429"/>
    </location>
</feature>
<dbReference type="AlphaFoldDB" id="A0A1R2B3A9"/>
<dbReference type="InterPro" id="IPR001461">
    <property type="entry name" value="Aspartic_peptidase_A1"/>
</dbReference>
<evidence type="ECO:0000259" key="8">
    <source>
        <dbReference type="PROSITE" id="PS51767"/>
    </source>
</evidence>
<dbReference type="Pfam" id="PF00026">
    <property type="entry name" value="Asp"/>
    <property type="match status" value="1"/>
</dbReference>
<evidence type="ECO:0000256" key="2">
    <source>
        <dbReference type="ARBA" id="ARBA00022670"/>
    </source>
</evidence>
<keyword evidence="3 7" id="KW-0732">Signal</keyword>
<feature type="active site" evidence="5">
    <location>
        <position position="48"/>
    </location>
</feature>
<protein>
    <recommendedName>
        <fullName evidence="8">Peptidase A1 domain-containing protein</fullName>
    </recommendedName>
</protein>